<evidence type="ECO:0000313" key="3">
    <source>
        <dbReference type="EMBL" id="RTQ48513.1"/>
    </source>
</evidence>
<dbReference type="OrthoDB" id="9803752at2"/>
<dbReference type="Pfam" id="PF18962">
    <property type="entry name" value="Por_Secre_tail"/>
    <property type="match status" value="1"/>
</dbReference>
<dbReference type="Proteomes" id="UP000282184">
    <property type="component" value="Unassembled WGS sequence"/>
</dbReference>
<evidence type="ECO:0000313" key="4">
    <source>
        <dbReference type="Proteomes" id="UP000282184"/>
    </source>
</evidence>
<name>A0A431U0R4_9BACT</name>
<feature type="signal peptide" evidence="1">
    <location>
        <begin position="1"/>
        <end position="25"/>
    </location>
</feature>
<dbReference type="Pfam" id="PF08757">
    <property type="entry name" value="CotH"/>
    <property type="match status" value="1"/>
</dbReference>
<gene>
    <name evidence="3" type="ORF">EJV47_16205</name>
</gene>
<dbReference type="InterPro" id="IPR014867">
    <property type="entry name" value="Spore_coat_CotH_CotH2/3/7"/>
</dbReference>
<keyword evidence="1" id="KW-0732">Signal</keyword>
<feature type="chain" id="PRO_5019377664" evidence="1">
    <location>
        <begin position="26"/>
        <end position="570"/>
    </location>
</feature>
<proteinExistence type="predicted"/>
<dbReference type="NCBIfam" id="TIGR04183">
    <property type="entry name" value="Por_Secre_tail"/>
    <property type="match status" value="1"/>
</dbReference>
<reference evidence="3 4" key="1">
    <citation type="submission" date="2018-12" db="EMBL/GenBank/DDBJ databases">
        <title>Hymenobacter gummosus sp. nov., isolated from a spring.</title>
        <authorList>
            <person name="Nie L."/>
        </authorList>
    </citation>
    <scope>NUCLEOTIDE SEQUENCE [LARGE SCALE GENOMIC DNA]</scope>
    <source>
        <strain evidence="3 4">KCTC 52166</strain>
    </source>
</reference>
<evidence type="ECO:0000256" key="1">
    <source>
        <dbReference type="SAM" id="SignalP"/>
    </source>
</evidence>
<dbReference type="RefSeq" id="WP_126694218.1">
    <property type="nucleotide sequence ID" value="NZ_RXOF01000009.1"/>
</dbReference>
<feature type="domain" description="Secretion system C-terminal sorting" evidence="2">
    <location>
        <begin position="500"/>
        <end position="569"/>
    </location>
</feature>
<evidence type="ECO:0000259" key="2">
    <source>
        <dbReference type="Pfam" id="PF18962"/>
    </source>
</evidence>
<organism evidence="3 4">
    <name type="scientific">Hymenobacter gummosus</name>
    <dbReference type="NCBI Taxonomy" id="1776032"/>
    <lineage>
        <taxon>Bacteria</taxon>
        <taxon>Pseudomonadati</taxon>
        <taxon>Bacteroidota</taxon>
        <taxon>Cytophagia</taxon>
        <taxon>Cytophagales</taxon>
        <taxon>Hymenobacteraceae</taxon>
        <taxon>Hymenobacter</taxon>
    </lineage>
</organism>
<sequence length="570" mass="63895">MKNTITLRLQLLALLVLLPALGARAGDTLRVAAPLYHRDAAHRLILVNQSLAALNAGSTENRQFLALDQVYEFVQPVRTFRTDSAYHVAAGGTTYQLYFTALPIIHLDTRHQIADTPSVYARFALVQPSGATVRANAGVEYRGASSQAYPKKSFELSFWDDTTGAASRDVALLGMRTDNKYNLQAMYNEPLRLRSKVANALWLEIHQIYYQAQEPEAKNGIAAEYVEVFVNDEYRGVYALSERVDRKQLKLKKYANNTITGELYKGADWVGGATTFSAVPPFDNRFDTWGGFEYKHPEERIDWTYLSNFCSFVVSSSDADFYSSYKQKFHLGNAVDYYLFLNLTRALDNTGKNLYIAKYKQGEPYYYVPWDLDGVFGTDWSGGYTGSVNDILSNGFYDRLERDCSPGGFRETLRTRWAALRATVLTEAHIMAKFRANYDYLQGNNVYAREQLVWSAFRADSADLASTAAWVRQRLGYLDGEFGQACITAAVRQTPGLLKLYPNPATEVLRVECTAPAYELSIRDLNGRVVLQTALKGPQNQVNIGALRAGLYVVTVQTPTATATQKLVVE</sequence>
<accession>A0A431U0R4</accession>
<dbReference type="AlphaFoldDB" id="A0A431U0R4"/>
<dbReference type="EMBL" id="RXOF01000009">
    <property type="protein sequence ID" value="RTQ48513.1"/>
    <property type="molecule type" value="Genomic_DNA"/>
</dbReference>
<dbReference type="PANTHER" id="PTHR40050:SF1">
    <property type="entry name" value="INNER SPORE COAT PROTEIN H"/>
    <property type="match status" value="1"/>
</dbReference>
<dbReference type="PANTHER" id="PTHR40050">
    <property type="entry name" value="INNER SPORE COAT PROTEIN H"/>
    <property type="match status" value="1"/>
</dbReference>
<dbReference type="InterPro" id="IPR026444">
    <property type="entry name" value="Secre_tail"/>
</dbReference>
<protein>
    <submittedName>
        <fullName evidence="3">T9SS type A sorting domain-containing protein</fullName>
    </submittedName>
</protein>
<comment type="caution">
    <text evidence="3">The sequence shown here is derived from an EMBL/GenBank/DDBJ whole genome shotgun (WGS) entry which is preliminary data.</text>
</comment>
<keyword evidence="4" id="KW-1185">Reference proteome</keyword>